<organism evidence="1 2">
    <name type="scientific">Caerostris darwini</name>
    <dbReference type="NCBI Taxonomy" id="1538125"/>
    <lineage>
        <taxon>Eukaryota</taxon>
        <taxon>Metazoa</taxon>
        <taxon>Ecdysozoa</taxon>
        <taxon>Arthropoda</taxon>
        <taxon>Chelicerata</taxon>
        <taxon>Arachnida</taxon>
        <taxon>Araneae</taxon>
        <taxon>Araneomorphae</taxon>
        <taxon>Entelegynae</taxon>
        <taxon>Araneoidea</taxon>
        <taxon>Araneidae</taxon>
        <taxon>Caerostris</taxon>
    </lineage>
</organism>
<protein>
    <submittedName>
        <fullName evidence="1">Uncharacterized protein</fullName>
    </submittedName>
</protein>
<accession>A0AAV4SRI9</accession>
<sequence>MVSDMKRTRGDSWKRASRLGRQTNCQIFQSEIFKHWVGWTGVDGAAQRGGGSFACDGVASSGLTFL</sequence>
<evidence type="ECO:0000313" key="2">
    <source>
        <dbReference type="Proteomes" id="UP001054837"/>
    </source>
</evidence>
<name>A0AAV4SRI9_9ARAC</name>
<comment type="caution">
    <text evidence="1">The sequence shown here is derived from an EMBL/GenBank/DDBJ whole genome shotgun (WGS) entry which is preliminary data.</text>
</comment>
<gene>
    <name evidence="1" type="ORF">CDAR_197041</name>
</gene>
<dbReference type="AlphaFoldDB" id="A0AAV4SRI9"/>
<reference evidence="1 2" key="1">
    <citation type="submission" date="2021-06" db="EMBL/GenBank/DDBJ databases">
        <title>Caerostris darwini draft genome.</title>
        <authorList>
            <person name="Kono N."/>
            <person name="Arakawa K."/>
        </authorList>
    </citation>
    <scope>NUCLEOTIDE SEQUENCE [LARGE SCALE GENOMIC DNA]</scope>
</reference>
<dbReference type="EMBL" id="BPLQ01008134">
    <property type="protein sequence ID" value="GIY35090.1"/>
    <property type="molecule type" value="Genomic_DNA"/>
</dbReference>
<evidence type="ECO:0000313" key="1">
    <source>
        <dbReference type="EMBL" id="GIY35090.1"/>
    </source>
</evidence>
<dbReference type="Proteomes" id="UP001054837">
    <property type="component" value="Unassembled WGS sequence"/>
</dbReference>
<keyword evidence="2" id="KW-1185">Reference proteome</keyword>
<proteinExistence type="predicted"/>